<keyword evidence="1" id="KW-0472">Membrane</keyword>
<proteinExistence type="predicted"/>
<evidence type="ECO:0000256" key="1">
    <source>
        <dbReference type="SAM" id="Phobius"/>
    </source>
</evidence>
<dbReference type="Proteomes" id="UP000000268">
    <property type="component" value="Chromosome"/>
</dbReference>
<evidence type="ECO:0000313" key="2">
    <source>
        <dbReference type="EMBL" id="ABW25849.1"/>
    </source>
</evidence>
<name>B0BYG4_ACAM1</name>
<reference evidence="2 3" key="1">
    <citation type="journal article" date="2008" name="Proc. Natl. Acad. Sci. U.S.A.">
        <title>Niche adaptation and genome expansion in the chlorophyll d-producing cyanobacterium Acaryochloris marina.</title>
        <authorList>
            <person name="Swingley W.D."/>
            <person name="Chen M."/>
            <person name="Cheung P.C."/>
            <person name="Conrad A.L."/>
            <person name="Dejesa L.C."/>
            <person name="Hao J."/>
            <person name="Honchak B.M."/>
            <person name="Karbach L.E."/>
            <person name="Kurdoglu A."/>
            <person name="Lahiri S."/>
            <person name="Mastrian S.D."/>
            <person name="Miyashita H."/>
            <person name="Page L."/>
            <person name="Ramakrishna P."/>
            <person name="Satoh S."/>
            <person name="Sattley W.M."/>
            <person name="Shimada Y."/>
            <person name="Taylor H.L."/>
            <person name="Tomo T."/>
            <person name="Tsuchiya T."/>
            <person name="Wang Z.T."/>
            <person name="Raymond J."/>
            <person name="Mimuro M."/>
            <person name="Blankenship R.E."/>
            <person name="Touchman J.W."/>
        </authorList>
    </citation>
    <scope>NUCLEOTIDE SEQUENCE [LARGE SCALE GENOMIC DNA]</scope>
    <source>
        <strain evidence="3">MBIC 11017</strain>
    </source>
</reference>
<dbReference type="EMBL" id="CP000828">
    <property type="protein sequence ID" value="ABW25849.1"/>
    <property type="molecule type" value="Genomic_DNA"/>
</dbReference>
<keyword evidence="1" id="KW-1133">Transmembrane helix</keyword>
<protein>
    <submittedName>
        <fullName evidence="2">Uncharacterized protein</fullName>
    </submittedName>
</protein>
<organism evidence="2 3">
    <name type="scientific">Acaryochloris marina (strain MBIC 11017)</name>
    <dbReference type="NCBI Taxonomy" id="329726"/>
    <lineage>
        <taxon>Bacteria</taxon>
        <taxon>Bacillati</taxon>
        <taxon>Cyanobacteriota</taxon>
        <taxon>Cyanophyceae</taxon>
        <taxon>Acaryochloridales</taxon>
        <taxon>Acaryochloridaceae</taxon>
        <taxon>Acaryochloris</taxon>
    </lineage>
</organism>
<feature type="transmembrane region" description="Helical" evidence="1">
    <location>
        <begin position="18"/>
        <end position="38"/>
    </location>
</feature>
<dbReference type="KEGG" id="amr:AM1_0804"/>
<dbReference type="AlphaFoldDB" id="B0BYG4"/>
<keyword evidence="1" id="KW-0812">Transmembrane</keyword>
<dbReference type="HOGENOM" id="CLU_2985902_0_0_3"/>
<gene>
    <name evidence="2" type="ordered locus">AM1_0804</name>
</gene>
<keyword evidence="3" id="KW-1185">Reference proteome</keyword>
<accession>B0BYG4</accession>
<evidence type="ECO:0000313" key="3">
    <source>
        <dbReference type="Proteomes" id="UP000000268"/>
    </source>
</evidence>
<sequence length="57" mass="6867">MGDLRYSTIGQVPPKTNWAVLAVNLLILTGKNLFHWVFEKQKFFLRLRTRWGWFPQF</sequence>